<accession>A0ABD7BQH7</accession>
<dbReference type="RefSeq" id="WP_156876497.1">
    <property type="nucleotide sequence ID" value="NZ_CP014985.1"/>
</dbReference>
<sequence length="112" mass="12853">MDDEYDNLTNEAKLLLLKLYQVYQDRIAVGMPRNQARHTGHLDAFKPLTLPNYSKEDVRDYAFELERHGFLDVSPADNTVYDSSLTTEAIAKMQNRFKNGVKAAINTLVKFL</sequence>
<evidence type="ECO:0000313" key="2">
    <source>
        <dbReference type="Proteomes" id="UP000593972"/>
    </source>
</evidence>
<evidence type="ECO:0000313" key="1">
    <source>
        <dbReference type="EMBL" id="QOP54910.1"/>
    </source>
</evidence>
<organism evidence="1 2">
    <name type="scientific">Lacticaseibacillus paracasei</name>
    <name type="common">Lactobacillus paracasei</name>
    <dbReference type="NCBI Taxonomy" id="1597"/>
    <lineage>
        <taxon>Bacteria</taxon>
        <taxon>Bacillati</taxon>
        <taxon>Bacillota</taxon>
        <taxon>Bacilli</taxon>
        <taxon>Lactobacillales</taxon>
        <taxon>Lactobacillaceae</taxon>
        <taxon>Lacticaseibacillus</taxon>
    </lineage>
</organism>
<protein>
    <recommendedName>
        <fullName evidence="3">Phage protein</fullName>
    </recommendedName>
</protein>
<proteinExistence type="predicted"/>
<dbReference type="Proteomes" id="UP000593972">
    <property type="component" value="Chromosome"/>
</dbReference>
<dbReference type="AlphaFoldDB" id="A0ABD7BQH7"/>
<dbReference type="EMBL" id="CP050500">
    <property type="protein sequence ID" value="QOP54910.1"/>
    <property type="molecule type" value="Genomic_DNA"/>
</dbReference>
<evidence type="ECO:0008006" key="3">
    <source>
        <dbReference type="Google" id="ProtNLM"/>
    </source>
</evidence>
<reference evidence="1 2" key="1">
    <citation type="submission" date="2020-03" db="EMBL/GenBank/DDBJ databases">
        <title>Complete genome sequence of Lactobacillus paracasei strain NFFJ04, isolated from animal feed.</title>
        <authorList>
            <person name="Jung J.Y."/>
        </authorList>
    </citation>
    <scope>NUCLEOTIDE SEQUENCE [LARGE SCALE GENOMIC DNA]</scope>
    <source>
        <strain evidence="1 2">NFFJ04</strain>
    </source>
</reference>
<name>A0ABD7BQH7_LACPA</name>
<gene>
    <name evidence="1" type="ORF">HCJ88_03590</name>
</gene>